<feature type="transmembrane region" description="Helical" evidence="1">
    <location>
        <begin position="44"/>
        <end position="62"/>
    </location>
</feature>
<comment type="caution">
    <text evidence="2">The sequence shown here is derived from an EMBL/GenBank/DDBJ whole genome shotgun (WGS) entry which is preliminary data.</text>
</comment>
<keyword evidence="1" id="KW-0472">Membrane</keyword>
<evidence type="ECO:0008006" key="4">
    <source>
        <dbReference type="Google" id="ProtNLM"/>
    </source>
</evidence>
<feature type="transmembrane region" description="Helical" evidence="1">
    <location>
        <begin position="12"/>
        <end position="32"/>
    </location>
</feature>
<dbReference type="EMBL" id="MFZO01000047">
    <property type="protein sequence ID" value="OGK23469.1"/>
    <property type="molecule type" value="Genomic_DNA"/>
</dbReference>
<dbReference type="Proteomes" id="UP000177913">
    <property type="component" value="Unassembled WGS sequence"/>
</dbReference>
<evidence type="ECO:0000256" key="1">
    <source>
        <dbReference type="SAM" id="Phobius"/>
    </source>
</evidence>
<feature type="transmembrane region" description="Helical" evidence="1">
    <location>
        <begin position="83"/>
        <end position="105"/>
    </location>
</feature>
<accession>A0A1F7GWW4</accession>
<gene>
    <name evidence="2" type="ORF">A3C25_02270</name>
</gene>
<evidence type="ECO:0000313" key="3">
    <source>
        <dbReference type="Proteomes" id="UP000177913"/>
    </source>
</evidence>
<sequence>MRKFIGTTIPFFFFHLVCCGAFLIFLTTSGYLLLIREEGRNKTFLLPLLLIGGFFFSLYSYYGKCCDKKDHKTWVDQMILLMLYISFSLLLGVAFMIYIFIPWWIPNYKGGFLLP</sequence>
<protein>
    <recommendedName>
        <fullName evidence="4">Transmembrane protein</fullName>
    </recommendedName>
</protein>
<proteinExistence type="predicted"/>
<dbReference type="AlphaFoldDB" id="A0A1F7GWW4"/>
<keyword evidence="1" id="KW-0812">Transmembrane</keyword>
<keyword evidence="1" id="KW-1133">Transmembrane helix</keyword>
<reference evidence="2 3" key="1">
    <citation type="journal article" date="2016" name="Nat. Commun.">
        <title>Thousands of microbial genomes shed light on interconnected biogeochemical processes in an aquifer system.</title>
        <authorList>
            <person name="Anantharaman K."/>
            <person name="Brown C.T."/>
            <person name="Hug L.A."/>
            <person name="Sharon I."/>
            <person name="Castelle C.J."/>
            <person name="Probst A.J."/>
            <person name="Thomas B.C."/>
            <person name="Singh A."/>
            <person name="Wilkins M.J."/>
            <person name="Karaoz U."/>
            <person name="Brodie E.L."/>
            <person name="Williams K.H."/>
            <person name="Hubbard S.S."/>
            <person name="Banfield J.F."/>
        </authorList>
    </citation>
    <scope>NUCLEOTIDE SEQUENCE [LARGE SCALE GENOMIC DNA]</scope>
</reference>
<evidence type="ECO:0000313" key="2">
    <source>
        <dbReference type="EMBL" id="OGK23469.1"/>
    </source>
</evidence>
<name>A0A1F7GWW4_9BACT</name>
<organism evidence="2 3">
    <name type="scientific">Candidatus Roizmanbacteria bacterium RIFCSPHIGHO2_02_FULL_38_11</name>
    <dbReference type="NCBI Taxonomy" id="1802039"/>
    <lineage>
        <taxon>Bacteria</taxon>
        <taxon>Candidatus Roizmaniibacteriota</taxon>
    </lineage>
</organism>